<dbReference type="InterPro" id="IPR018958">
    <property type="entry name" value="Knr4/Smi1-like_dom"/>
</dbReference>
<keyword evidence="6" id="KW-1185">Reference proteome</keyword>
<feature type="region of interest" description="Disordered" evidence="2">
    <location>
        <begin position="1"/>
        <end position="36"/>
    </location>
</feature>
<dbReference type="Proteomes" id="UP000653644">
    <property type="component" value="Unassembled WGS sequence"/>
</dbReference>
<dbReference type="RefSeq" id="WP_229917840.1">
    <property type="nucleotide sequence ID" value="NZ_BMVN01000056.1"/>
</dbReference>
<dbReference type="Pfam" id="PF23359">
    <property type="entry name" value="Lsr2_DNA-bd"/>
    <property type="match status" value="1"/>
</dbReference>
<dbReference type="Gene3D" id="4.10.320.10">
    <property type="entry name" value="E3-binding domain"/>
    <property type="match status" value="1"/>
</dbReference>
<evidence type="ECO:0000256" key="2">
    <source>
        <dbReference type="SAM" id="MobiDB-lite"/>
    </source>
</evidence>
<reference evidence="6" key="1">
    <citation type="journal article" date="2019" name="Int. J. Syst. Evol. Microbiol.">
        <title>The Global Catalogue of Microorganisms (GCM) 10K type strain sequencing project: providing services to taxonomists for standard genome sequencing and annotation.</title>
        <authorList>
            <consortium name="The Broad Institute Genomics Platform"/>
            <consortium name="The Broad Institute Genome Sequencing Center for Infectious Disease"/>
            <person name="Wu L."/>
            <person name="Ma J."/>
        </authorList>
    </citation>
    <scope>NUCLEOTIDE SEQUENCE [LARGE SCALE GENOMIC DNA]</scope>
    <source>
        <strain evidence="6">JCM 4733</strain>
    </source>
</reference>
<comment type="caution">
    <text evidence="5">The sequence shown here is derived from an EMBL/GenBank/DDBJ whole genome shotgun (WGS) entry which is preliminary data.</text>
</comment>
<evidence type="ECO:0008006" key="7">
    <source>
        <dbReference type="Google" id="ProtNLM"/>
    </source>
</evidence>
<feature type="domain" description="Knr4/Smi1-like" evidence="3">
    <location>
        <begin position="61"/>
        <end position="166"/>
    </location>
</feature>
<dbReference type="InterPro" id="IPR055370">
    <property type="entry name" value="Lsr2_DNA-bd"/>
</dbReference>
<feature type="domain" description="Lsr2 DNA-binding" evidence="4">
    <location>
        <begin position="228"/>
        <end position="258"/>
    </location>
</feature>
<protein>
    <recommendedName>
        <fullName evidence="7">Knr4/Smi1-like domain-containing protein</fullName>
    </recommendedName>
</protein>
<evidence type="ECO:0000259" key="3">
    <source>
        <dbReference type="Pfam" id="PF09346"/>
    </source>
</evidence>
<dbReference type="Pfam" id="PF09346">
    <property type="entry name" value="SMI1_KNR4"/>
    <property type="match status" value="1"/>
</dbReference>
<evidence type="ECO:0000259" key="4">
    <source>
        <dbReference type="Pfam" id="PF23359"/>
    </source>
</evidence>
<sequence>MPSHVSMEADGSRGFRLDRNFPKPRPGRTADPTQGRNRMTLLQRLTALCPPPTPVQPPVNWESVESALRVRLPEDYKQLTAAYDPGRLANFLWVHDPRHTSVHVNLLGPAQDRTRAQVRDDYARGVCPAPVDPELLLPCGGTDNGEDIFWITDPKDDPDAWTIAVNEARGPRWYTFDGSLTQFLVAVLSDTATVPQFPEGLLQGVIDFKPSRLDQWSPPLPPETPAVSTDEIRNWARANGYDVPTRGRIPAEVRHAWERTHKSD</sequence>
<feature type="compositionally biased region" description="Basic and acidic residues" evidence="2">
    <location>
        <begin position="10"/>
        <end position="21"/>
    </location>
</feature>
<dbReference type="InterPro" id="IPR036625">
    <property type="entry name" value="E3-bd_dom_sf"/>
</dbReference>
<evidence type="ECO:0000256" key="1">
    <source>
        <dbReference type="ARBA" id="ARBA00023125"/>
    </source>
</evidence>
<keyword evidence="1" id="KW-0238">DNA-binding</keyword>
<accession>A0ABQ3DA50</accession>
<name>A0ABQ3DA50_9ACTN</name>
<dbReference type="EMBL" id="BMVN01000056">
    <property type="protein sequence ID" value="GHA65764.1"/>
    <property type="molecule type" value="Genomic_DNA"/>
</dbReference>
<evidence type="ECO:0000313" key="6">
    <source>
        <dbReference type="Proteomes" id="UP000653644"/>
    </source>
</evidence>
<gene>
    <name evidence="5" type="ORF">GCM10010345_82040</name>
</gene>
<evidence type="ECO:0000313" key="5">
    <source>
        <dbReference type="EMBL" id="GHA65764.1"/>
    </source>
</evidence>
<proteinExistence type="predicted"/>
<organism evidence="5 6">
    <name type="scientific">Streptomyces canarius</name>
    <dbReference type="NCBI Taxonomy" id="285453"/>
    <lineage>
        <taxon>Bacteria</taxon>
        <taxon>Bacillati</taxon>
        <taxon>Actinomycetota</taxon>
        <taxon>Actinomycetes</taxon>
        <taxon>Kitasatosporales</taxon>
        <taxon>Streptomycetaceae</taxon>
        <taxon>Streptomyces</taxon>
    </lineage>
</organism>